<proteinExistence type="predicted"/>
<dbReference type="InterPro" id="IPR018669">
    <property type="entry name" value="Toxin_HigB"/>
</dbReference>
<organism evidence="1 2">
    <name type="scientific">Candidatus Marithioploca araucensis</name>
    <dbReference type="NCBI Taxonomy" id="70273"/>
    <lineage>
        <taxon>Bacteria</taxon>
        <taxon>Pseudomonadati</taxon>
        <taxon>Pseudomonadota</taxon>
        <taxon>Gammaproteobacteria</taxon>
        <taxon>Thiotrichales</taxon>
        <taxon>Thiotrichaceae</taxon>
        <taxon>Candidatus Marithioploca</taxon>
    </lineage>
</organism>
<name>A0ABT7VV19_9GAMM</name>
<dbReference type="Pfam" id="PF09907">
    <property type="entry name" value="HigB_toxin"/>
    <property type="match status" value="1"/>
</dbReference>
<evidence type="ECO:0000313" key="1">
    <source>
        <dbReference type="EMBL" id="MDM8563393.1"/>
    </source>
</evidence>
<dbReference type="Proteomes" id="UP001171945">
    <property type="component" value="Unassembled WGS sequence"/>
</dbReference>
<sequence length="80" mass="8977">MKTNNFANFNELRATFPTADQVGNLIVFNIAGNKYRLISQYISIVVKSISAMFLPIVNMIKEPGNNEPHHSRNTKSLGCH</sequence>
<gene>
    <name evidence="1" type="ORF">QUF54_08580</name>
</gene>
<reference evidence="1" key="1">
    <citation type="submission" date="2023-06" db="EMBL/GenBank/DDBJ databases">
        <title>Uncultivated large filamentous bacteria from sulfidic sediments reveal new species and different genomic features in energy metabolism and defense.</title>
        <authorList>
            <person name="Fonseca A."/>
        </authorList>
    </citation>
    <scope>NUCLEOTIDE SEQUENCE</scope>
    <source>
        <strain evidence="1">HSG4</strain>
    </source>
</reference>
<accession>A0ABT7VV19</accession>
<keyword evidence="2" id="KW-1185">Reference proteome</keyword>
<evidence type="ECO:0000313" key="2">
    <source>
        <dbReference type="Proteomes" id="UP001171945"/>
    </source>
</evidence>
<dbReference type="EMBL" id="JAUCGM010000614">
    <property type="protein sequence ID" value="MDM8563393.1"/>
    <property type="molecule type" value="Genomic_DNA"/>
</dbReference>
<protein>
    <submittedName>
        <fullName evidence="1">Type II toxin-antitoxin system HigB family toxin</fullName>
    </submittedName>
</protein>
<comment type="caution">
    <text evidence="1">The sequence shown here is derived from an EMBL/GenBank/DDBJ whole genome shotgun (WGS) entry which is preliminary data.</text>
</comment>